<keyword evidence="2" id="KW-1185">Reference proteome</keyword>
<gene>
    <name evidence="1" type="ORF">PAC_01600</name>
</gene>
<protein>
    <submittedName>
        <fullName evidence="1">Uncharacterized protein</fullName>
    </submittedName>
</protein>
<reference evidence="1 2" key="1">
    <citation type="submission" date="2016-03" db="EMBL/GenBank/DDBJ databases">
        <authorList>
            <person name="Ploux O."/>
        </authorList>
    </citation>
    <scope>NUCLEOTIDE SEQUENCE [LARGE SCALE GENOMIC DNA]</scope>
    <source>
        <strain evidence="1 2">UAMH 11012</strain>
    </source>
</reference>
<proteinExistence type="predicted"/>
<dbReference type="AlphaFoldDB" id="A0A1L7WG26"/>
<name>A0A1L7WG26_9HELO</name>
<evidence type="ECO:0000313" key="1">
    <source>
        <dbReference type="EMBL" id="CZR51723.1"/>
    </source>
</evidence>
<dbReference type="OrthoDB" id="10355572at2759"/>
<dbReference type="Proteomes" id="UP000184330">
    <property type="component" value="Unassembled WGS sequence"/>
</dbReference>
<evidence type="ECO:0000313" key="2">
    <source>
        <dbReference type="Proteomes" id="UP000184330"/>
    </source>
</evidence>
<dbReference type="EMBL" id="FJOG01000002">
    <property type="protein sequence ID" value="CZR51723.1"/>
    <property type="molecule type" value="Genomic_DNA"/>
</dbReference>
<accession>A0A1L7WG26</accession>
<organism evidence="1 2">
    <name type="scientific">Phialocephala subalpina</name>
    <dbReference type="NCBI Taxonomy" id="576137"/>
    <lineage>
        <taxon>Eukaryota</taxon>
        <taxon>Fungi</taxon>
        <taxon>Dikarya</taxon>
        <taxon>Ascomycota</taxon>
        <taxon>Pezizomycotina</taxon>
        <taxon>Leotiomycetes</taxon>
        <taxon>Helotiales</taxon>
        <taxon>Mollisiaceae</taxon>
        <taxon>Phialocephala</taxon>
        <taxon>Phialocephala fortinii species complex</taxon>
    </lineage>
</organism>
<sequence length="189" mass="22371">MSANQFIQTLEQISGCIAKFKPAPQGTQTLVELKETLAQDQEYLTRLIRERRDLTTREQQVLGDSRRVHGPRQDTLLESLTVLEGIMAEEQDDMANLRRLHEESVSRDFKREIMFEIDHLVGRRFSREQARTQIEVELEQINSAFIRHTQEYYAIYADIDRKIEEAERAVQRAKQLIDEDIAWYRDQYL</sequence>